<feature type="domain" description="HSF-type DNA-binding" evidence="5">
    <location>
        <begin position="13"/>
        <end position="51"/>
    </location>
</feature>
<keyword evidence="3" id="KW-0539">Nucleus</keyword>
<evidence type="ECO:0000313" key="6">
    <source>
        <dbReference type="EMBL" id="KAK7233600.1"/>
    </source>
</evidence>
<evidence type="ECO:0000256" key="1">
    <source>
        <dbReference type="ARBA" id="ARBA00004123"/>
    </source>
</evidence>
<accession>A0ABR1FML0</accession>
<feature type="compositionally biased region" description="Basic residues" evidence="4">
    <location>
        <begin position="155"/>
        <end position="165"/>
    </location>
</feature>
<evidence type="ECO:0000259" key="5">
    <source>
        <dbReference type="Pfam" id="PF00447"/>
    </source>
</evidence>
<feature type="region of interest" description="Disordered" evidence="4">
    <location>
        <begin position="55"/>
        <end position="204"/>
    </location>
</feature>
<feature type="region of interest" description="Disordered" evidence="4">
    <location>
        <begin position="216"/>
        <end position="238"/>
    </location>
</feature>
<dbReference type="Proteomes" id="UP001363151">
    <property type="component" value="Unassembled WGS sequence"/>
</dbReference>
<comment type="caution">
    <text evidence="6">The sequence shown here is derived from an EMBL/GenBank/DDBJ whole genome shotgun (WGS) entry which is preliminary data.</text>
</comment>
<evidence type="ECO:0000256" key="2">
    <source>
        <dbReference type="ARBA" id="ARBA00023125"/>
    </source>
</evidence>
<dbReference type="Pfam" id="PF00447">
    <property type="entry name" value="HSF_DNA-bind"/>
    <property type="match status" value="1"/>
</dbReference>
<dbReference type="InterPro" id="IPR036390">
    <property type="entry name" value="WH_DNA-bd_sf"/>
</dbReference>
<dbReference type="InterPro" id="IPR036388">
    <property type="entry name" value="WH-like_DNA-bd_sf"/>
</dbReference>
<reference evidence="6 7" key="1">
    <citation type="submission" date="2024-03" db="EMBL/GenBank/DDBJ databases">
        <title>Aureococcus anophagefferens CCMP1851 and Kratosvirus quantuckense: Draft genome of a second virus-susceptible host strain in the model system.</title>
        <authorList>
            <person name="Chase E."/>
            <person name="Truchon A.R."/>
            <person name="Schepens W."/>
            <person name="Wilhelm S.W."/>
        </authorList>
    </citation>
    <scope>NUCLEOTIDE SEQUENCE [LARGE SCALE GENOMIC DNA]</scope>
    <source>
        <strain evidence="6 7">CCMP1851</strain>
    </source>
</reference>
<dbReference type="EMBL" id="JBBJCI010000358">
    <property type="protein sequence ID" value="KAK7233600.1"/>
    <property type="molecule type" value="Genomic_DNA"/>
</dbReference>
<dbReference type="InterPro" id="IPR000232">
    <property type="entry name" value="HSF_DNA-bd"/>
</dbReference>
<evidence type="ECO:0000313" key="7">
    <source>
        <dbReference type="Proteomes" id="UP001363151"/>
    </source>
</evidence>
<protein>
    <recommendedName>
        <fullName evidence="5">HSF-type DNA-binding domain-containing protein</fullName>
    </recommendedName>
</protein>
<feature type="compositionally biased region" description="Low complexity" evidence="4">
    <location>
        <begin position="64"/>
        <end position="75"/>
    </location>
</feature>
<feature type="compositionally biased region" description="Low complexity" evidence="4">
    <location>
        <begin position="127"/>
        <end position="154"/>
    </location>
</feature>
<keyword evidence="7" id="KW-1185">Reference proteome</keyword>
<gene>
    <name evidence="6" type="ORF">SO694_00107066</name>
</gene>
<keyword evidence="2" id="KW-0238">DNA-binding</keyword>
<evidence type="ECO:0000256" key="3">
    <source>
        <dbReference type="ARBA" id="ARBA00023242"/>
    </source>
</evidence>
<dbReference type="SUPFAM" id="SSF46785">
    <property type="entry name" value="Winged helix' DNA-binding domain"/>
    <property type="match status" value="1"/>
</dbReference>
<name>A0ABR1FML0_AURAN</name>
<organism evidence="6 7">
    <name type="scientific">Aureococcus anophagefferens</name>
    <name type="common">Harmful bloom alga</name>
    <dbReference type="NCBI Taxonomy" id="44056"/>
    <lineage>
        <taxon>Eukaryota</taxon>
        <taxon>Sar</taxon>
        <taxon>Stramenopiles</taxon>
        <taxon>Ochrophyta</taxon>
        <taxon>Pelagophyceae</taxon>
        <taxon>Pelagomonadales</taxon>
        <taxon>Pelagomonadaceae</taxon>
        <taxon>Aureococcus</taxon>
    </lineage>
</organism>
<sequence length="261" mass="28334">MMLEREVEAGTVHCRYASFQRQLNLYGFKKNADGAFEHESFLRDRPELLTRACSRRSRPRAVARRAAAADAAAAAPERRRDAKRAPPAPAPVSTPPPPKRKRAAPIAVYDVPPPLAPSRARPRRASSRAPRPGAAEPRGQRRAAGGALLALLAPRPRRRRRRGRAARAVAPSLLPSPRDGSEPTTESPRSELAPPRLDDRIPSDEVRLLNRTFSDVGSDTWDVDDGPGEPAAAAAAPADPDDAVHALFDEIFAPSAVFIDR</sequence>
<evidence type="ECO:0000256" key="4">
    <source>
        <dbReference type="SAM" id="MobiDB-lite"/>
    </source>
</evidence>
<feature type="compositionally biased region" description="Pro residues" evidence="4">
    <location>
        <begin position="86"/>
        <end position="97"/>
    </location>
</feature>
<proteinExistence type="predicted"/>
<comment type="subcellular location">
    <subcellularLocation>
        <location evidence="1">Nucleus</location>
    </subcellularLocation>
</comment>
<dbReference type="Gene3D" id="1.10.10.10">
    <property type="entry name" value="Winged helix-like DNA-binding domain superfamily/Winged helix DNA-binding domain"/>
    <property type="match status" value="1"/>
</dbReference>